<keyword evidence="10" id="KW-1185">Reference proteome</keyword>
<dbReference type="STRING" id="1912961.BU204_25835"/>
<evidence type="ECO:0000259" key="8">
    <source>
        <dbReference type="Pfam" id="PF05690"/>
    </source>
</evidence>
<evidence type="ECO:0000313" key="10">
    <source>
        <dbReference type="Proteomes" id="UP000185596"/>
    </source>
</evidence>
<comment type="catalytic activity">
    <reaction evidence="7">
        <text>[ThiS sulfur-carrier protein]-C-terminal-Gly-aminoethanethioate + 2-iminoacetate + 1-deoxy-D-xylulose 5-phosphate = [ThiS sulfur-carrier protein]-C-terminal Gly-Gly + 2-[(2R,5Z)-2-carboxy-4-methylthiazol-5(2H)-ylidene]ethyl phosphate + 2 H2O + H(+)</text>
        <dbReference type="Rhea" id="RHEA:26297"/>
        <dbReference type="Rhea" id="RHEA-COMP:12909"/>
        <dbReference type="Rhea" id="RHEA-COMP:19908"/>
        <dbReference type="ChEBI" id="CHEBI:15377"/>
        <dbReference type="ChEBI" id="CHEBI:15378"/>
        <dbReference type="ChEBI" id="CHEBI:57792"/>
        <dbReference type="ChEBI" id="CHEBI:62899"/>
        <dbReference type="ChEBI" id="CHEBI:77846"/>
        <dbReference type="ChEBI" id="CHEBI:90778"/>
        <dbReference type="ChEBI" id="CHEBI:232372"/>
        <dbReference type="EC" id="2.8.1.10"/>
    </reaction>
</comment>
<dbReference type="PANTHER" id="PTHR34266">
    <property type="entry name" value="THIAZOLE SYNTHASE"/>
    <property type="match status" value="1"/>
</dbReference>
<dbReference type="OrthoDB" id="9805935at2"/>
<name>A0A1Q8CK26_9PSEU</name>
<comment type="caution">
    <text evidence="9">The sequence shown here is derived from an EMBL/GenBank/DDBJ whole genome shotgun (WGS) entry which is preliminary data.</text>
</comment>
<dbReference type="InterPro" id="IPR008867">
    <property type="entry name" value="ThiG"/>
</dbReference>
<protein>
    <recommendedName>
        <fullName evidence="3">thiazole synthase</fullName>
        <ecNumber evidence="3">2.8.1.10</ecNumber>
    </recommendedName>
</protein>
<evidence type="ECO:0000313" key="9">
    <source>
        <dbReference type="EMBL" id="OLF14714.1"/>
    </source>
</evidence>
<evidence type="ECO:0000256" key="2">
    <source>
        <dbReference type="ARBA" id="ARBA00004948"/>
    </source>
</evidence>
<keyword evidence="6" id="KW-0704">Schiff base</keyword>
<accession>A0A1Q8CK26</accession>
<dbReference type="InterPro" id="IPR033983">
    <property type="entry name" value="Thiazole_synthase_ThiG"/>
</dbReference>
<evidence type="ECO:0000256" key="3">
    <source>
        <dbReference type="ARBA" id="ARBA00011960"/>
    </source>
</evidence>
<dbReference type="AlphaFoldDB" id="A0A1Q8CK26"/>
<dbReference type="SUPFAM" id="SSF110399">
    <property type="entry name" value="ThiG-like"/>
    <property type="match status" value="1"/>
</dbReference>
<dbReference type="Pfam" id="PF05690">
    <property type="entry name" value="ThiG"/>
    <property type="match status" value="1"/>
</dbReference>
<comment type="pathway">
    <text evidence="2">Cofactor biosynthesis; thiamine diphosphate biosynthesis.</text>
</comment>
<dbReference type="EC" id="2.8.1.10" evidence="3"/>
<dbReference type="Proteomes" id="UP000185596">
    <property type="component" value="Unassembled WGS sequence"/>
</dbReference>
<evidence type="ECO:0000256" key="4">
    <source>
        <dbReference type="ARBA" id="ARBA00022679"/>
    </source>
</evidence>
<dbReference type="PANTHER" id="PTHR34266:SF2">
    <property type="entry name" value="THIAZOLE SYNTHASE"/>
    <property type="match status" value="1"/>
</dbReference>
<dbReference type="InterPro" id="IPR013785">
    <property type="entry name" value="Aldolase_TIM"/>
</dbReference>
<dbReference type="UniPathway" id="UPA00060"/>
<evidence type="ECO:0000256" key="1">
    <source>
        <dbReference type="ARBA" id="ARBA00002834"/>
    </source>
</evidence>
<dbReference type="Gene3D" id="3.20.20.70">
    <property type="entry name" value="Aldolase class I"/>
    <property type="match status" value="1"/>
</dbReference>
<keyword evidence="4" id="KW-0808">Transferase</keyword>
<dbReference type="GO" id="GO:1990107">
    <property type="term" value="F:thiazole synthase activity"/>
    <property type="evidence" value="ECO:0007669"/>
    <property type="project" value="UniProtKB-EC"/>
</dbReference>
<evidence type="ECO:0000256" key="7">
    <source>
        <dbReference type="ARBA" id="ARBA00049897"/>
    </source>
</evidence>
<feature type="domain" description="Thiazole synthase ThiG" evidence="8">
    <location>
        <begin position="80"/>
        <end position="240"/>
    </location>
</feature>
<dbReference type="RefSeq" id="WP_075128351.1">
    <property type="nucleotide sequence ID" value="NZ_MSIE01000050.1"/>
</dbReference>
<evidence type="ECO:0000256" key="6">
    <source>
        <dbReference type="ARBA" id="ARBA00023270"/>
    </source>
</evidence>
<comment type="function">
    <text evidence="1">Catalyzes the rearrangement of 1-deoxy-D-xylulose 5-phosphate (DXP) to produce the thiazole phosphate moiety of thiamine. Sulfur is provided by the thiocarboxylate moiety of the carrier protein ThiS. In vitro, sulfur can be provided by H(2)S.</text>
</comment>
<proteinExistence type="predicted"/>
<organism evidence="9 10">
    <name type="scientific">Actinophytocola xanthii</name>
    <dbReference type="NCBI Taxonomy" id="1912961"/>
    <lineage>
        <taxon>Bacteria</taxon>
        <taxon>Bacillati</taxon>
        <taxon>Actinomycetota</taxon>
        <taxon>Actinomycetes</taxon>
        <taxon>Pseudonocardiales</taxon>
        <taxon>Pseudonocardiaceae</taxon>
    </lineage>
</organism>
<reference evidence="9 10" key="1">
    <citation type="submission" date="2016-12" db="EMBL/GenBank/DDBJ databases">
        <title>The draft genome sequence of Actinophytocola sp. 11-183.</title>
        <authorList>
            <person name="Wang W."/>
            <person name="Yuan L."/>
        </authorList>
    </citation>
    <scope>NUCLEOTIDE SEQUENCE [LARGE SCALE GENOMIC DNA]</scope>
    <source>
        <strain evidence="9 10">11-183</strain>
    </source>
</reference>
<gene>
    <name evidence="9" type="ORF">BU204_25835</name>
</gene>
<dbReference type="EMBL" id="MSIE01000050">
    <property type="protein sequence ID" value="OLF14714.1"/>
    <property type="molecule type" value="Genomic_DNA"/>
</dbReference>
<sequence>MTQLFHCFGAKPEHRVDTETAANMLRASGCTYLAVNTHTLPDTRSGDDLPVGYASATFGSVRDLVGAELGLRPVLNINHPTSAAEAVHRARRAVELTGSRVVKLEVLDPGLTTSVNDEVVVAARELRGDGLEVWPLITPDRRVFDECVELGCSMVRVMGSPIGARRGIAPERVRVVEDLLVDSAVPVMLDGGIGSAEHVVEAFAMGFDSVLVNSYLFAEGADPVASLRELRAVVEDAAVAVRPVG</sequence>
<keyword evidence="5" id="KW-0784">Thiamine biosynthesis</keyword>
<dbReference type="GO" id="GO:0009229">
    <property type="term" value="P:thiamine diphosphate biosynthetic process"/>
    <property type="evidence" value="ECO:0007669"/>
    <property type="project" value="UniProtKB-UniPathway"/>
</dbReference>
<evidence type="ECO:0000256" key="5">
    <source>
        <dbReference type="ARBA" id="ARBA00022977"/>
    </source>
</evidence>